<keyword evidence="9" id="KW-1133">Transmembrane helix</keyword>
<accession>A0ABD1JH31</accession>
<evidence type="ECO:0000313" key="11">
    <source>
        <dbReference type="EMBL" id="KAL2086456.1"/>
    </source>
</evidence>
<gene>
    <name evidence="11" type="ORF">ACEWY4_017515</name>
</gene>
<evidence type="ECO:0000256" key="7">
    <source>
        <dbReference type="ARBA" id="ARBA00023136"/>
    </source>
</evidence>
<dbReference type="PANTHER" id="PTHR23292">
    <property type="entry name" value="LIPOPOLYSACCHARIDE-INDUCED TUMOR NECROSIS FACTOR-ALPHA FACTOR"/>
    <property type="match status" value="1"/>
</dbReference>
<dbReference type="AlphaFoldDB" id="A0ABD1JH31"/>
<dbReference type="Pfam" id="PF10601">
    <property type="entry name" value="zf-LITAF-like"/>
    <property type="match status" value="1"/>
</dbReference>
<protein>
    <recommendedName>
        <fullName evidence="10">LITAF domain-containing protein</fullName>
    </recommendedName>
</protein>
<keyword evidence="9" id="KW-0812">Transmembrane</keyword>
<organism evidence="11 12">
    <name type="scientific">Coilia grayii</name>
    <name type="common">Gray's grenadier anchovy</name>
    <dbReference type="NCBI Taxonomy" id="363190"/>
    <lineage>
        <taxon>Eukaryota</taxon>
        <taxon>Metazoa</taxon>
        <taxon>Chordata</taxon>
        <taxon>Craniata</taxon>
        <taxon>Vertebrata</taxon>
        <taxon>Euteleostomi</taxon>
        <taxon>Actinopterygii</taxon>
        <taxon>Neopterygii</taxon>
        <taxon>Teleostei</taxon>
        <taxon>Clupei</taxon>
        <taxon>Clupeiformes</taxon>
        <taxon>Clupeoidei</taxon>
        <taxon>Engraulidae</taxon>
        <taxon>Coilinae</taxon>
        <taxon>Coilia</taxon>
    </lineage>
</organism>
<keyword evidence="7 9" id="KW-0472">Membrane</keyword>
<comment type="caution">
    <text evidence="11">The sequence shown here is derived from an EMBL/GenBank/DDBJ whole genome shotgun (WGS) entry which is preliminary data.</text>
</comment>
<dbReference type="Proteomes" id="UP001591681">
    <property type="component" value="Unassembled WGS sequence"/>
</dbReference>
<evidence type="ECO:0000256" key="3">
    <source>
        <dbReference type="ARBA" id="ARBA00004630"/>
    </source>
</evidence>
<evidence type="ECO:0000256" key="4">
    <source>
        <dbReference type="ARBA" id="ARBA00005975"/>
    </source>
</evidence>
<evidence type="ECO:0000256" key="5">
    <source>
        <dbReference type="ARBA" id="ARBA00022723"/>
    </source>
</evidence>
<evidence type="ECO:0000256" key="8">
    <source>
        <dbReference type="SAM" id="MobiDB-lite"/>
    </source>
</evidence>
<evidence type="ECO:0000256" key="6">
    <source>
        <dbReference type="ARBA" id="ARBA00022833"/>
    </source>
</evidence>
<comment type="subcellular location">
    <subcellularLocation>
        <location evidence="1">Endosome membrane</location>
        <topology evidence="1">Peripheral membrane protein</topology>
        <orientation evidence="1">Cytoplasmic side</orientation>
    </subcellularLocation>
    <subcellularLocation>
        <location evidence="2">Late endosome membrane</location>
    </subcellularLocation>
    <subcellularLocation>
        <location evidence="3">Lysosome membrane</location>
        <topology evidence="3">Peripheral membrane protein</topology>
        <orientation evidence="3">Cytoplasmic side</orientation>
    </subcellularLocation>
</comment>
<evidence type="ECO:0000256" key="2">
    <source>
        <dbReference type="ARBA" id="ARBA00004414"/>
    </source>
</evidence>
<sequence>MAKDKIPPPAYQPPAPQYPSGPPAPQYHSGPPVPQYPSGPPAPQYPSGPPAPQYPSGTYAPYPPTSLQHPAPQTTVVMATPAQSPMLMVSPTHQQALPDHVKISKGKLGGKPTRTTCSNCRQNMETRVIYERGCFAWTMCILLCCIGLFFGPCLIPLFMKKCKDAHHYCSMCNKKLCVHKRCC</sequence>
<keyword evidence="6" id="KW-0862">Zinc</keyword>
<name>A0ABD1JH31_9TELE</name>
<proteinExistence type="inferred from homology"/>
<dbReference type="InterPro" id="IPR037519">
    <property type="entry name" value="LITAF_fam"/>
</dbReference>
<feature type="transmembrane region" description="Helical" evidence="9">
    <location>
        <begin position="135"/>
        <end position="158"/>
    </location>
</feature>
<evidence type="ECO:0000259" key="10">
    <source>
        <dbReference type="PROSITE" id="PS51837"/>
    </source>
</evidence>
<evidence type="ECO:0000256" key="9">
    <source>
        <dbReference type="SAM" id="Phobius"/>
    </source>
</evidence>
<feature type="region of interest" description="Disordered" evidence="8">
    <location>
        <begin position="1"/>
        <end position="66"/>
    </location>
</feature>
<feature type="domain" description="LITAF" evidence="10">
    <location>
        <begin position="97"/>
        <end position="181"/>
    </location>
</feature>
<dbReference type="GO" id="GO:0046872">
    <property type="term" value="F:metal ion binding"/>
    <property type="evidence" value="ECO:0007669"/>
    <property type="project" value="UniProtKB-KW"/>
</dbReference>
<dbReference type="InterPro" id="IPR006629">
    <property type="entry name" value="LITAF"/>
</dbReference>
<dbReference type="SMART" id="SM00714">
    <property type="entry name" value="LITAF"/>
    <property type="match status" value="1"/>
</dbReference>
<dbReference type="GO" id="GO:0005765">
    <property type="term" value="C:lysosomal membrane"/>
    <property type="evidence" value="ECO:0007669"/>
    <property type="project" value="UniProtKB-SubCell"/>
</dbReference>
<dbReference type="GO" id="GO:0031902">
    <property type="term" value="C:late endosome membrane"/>
    <property type="evidence" value="ECO:0007669"/>
    <property type="project" value="UniProtKB-SubCell"/>
</dbReference>
<comment type="similarity">
    <text evidence="4">Belongs to the CDIP1/LITAF family.</text>
</comment>
<evidence type="ECO:0000256" key="1">
    <source>
        <dbReference type="ARBA" id="ARBA00004125"/>
    </source>
</evidence>
<dbReference type="PROSITE" id="PS51837">
    <property type="entry name" value="LITAF"/>
    <property type="match status" value="1"/>
</dbReference>
<feature type="compositionally biased region" description="Pro residues" evidence="8">
    <location>
        <begin position="7"/>
        <end position="53"/>
    </location>
</feature>
<dbReference type="EMBL" id="JBHFQA010000015">
    <property type="protein sequence ID" value="KAL2086456.1"/>
    <property type="molecule type" value="Genomic_DNA"/>
</dbReference>
<evidence type="ECO:0000313" key="12">
    <source>
        <dbReference type="Proteomes" id="UP001591681"/>
    </source>
</evidence>
<keyword evidence="12" id="KW-1185">Reference proteome</keyword>
<reference evidence="11 12" key="1">
    <citation type="submission" date="2024-09" db="EMBL/GenBank/DDBJ databases">
        <title>A chromosome-level genome assembly of Gray's grenadier anchovy, Coilia grayii.</title>
        <authorList>
            <person name="Fu Z."/>
        </authorList>
    </citation>
    <scope>NUCLEOTIDE SEQUENCE [LARGE SCALE GENOMIC DNA]</scope>
    <source>
        <strain evidence="11">G4</strain>
        <tissue evidence="11">Muscle</tissue>
    </source>
</reference>
<keyword evidence="5" id="KW-0479">Metal-binding</keyword>
<dbReference type="PANTHER" id="PTHR23292:SF28">
    <property type="entry name" value="LIPOPOLYSACCHARIDE-INDUCED TUMOR NECROSIS FACTOR-ALPHA FACTOR-LIKE"/>
    <property type="match status" value="1"/>
</dbReference>